<feature type="transmembrane region" description="Helical" evidence="13">
    <location>
        <begin position="96"/>
        <end position="118"/>
    </location>
</feature>
<keyword evidence="9 13" id="KW-1133">Transmembrane helix</keyword>
<name>D3SPF6_THEAH</name>
<evidence type="ECO:0000256" key="10">
    <source>
        <dbReference type="ARBA" id="ARBA00023004"/>
    </source>
</evidence>
<gene>
    <name evidence="15" type="ordered locus">Thal_0408</name>
</gene>
<evidence type="ECO:0000259" key="14">
    <source>
        <dbReference type="PROSITE" id="PS51007"/>
    </source>
</evidence>
<dbReference type="STRING" id="638303.Thal_0408"/>
<dbReference type="PROSITE" id="PS51007">
    <property type="entry name" value="CYTC"/>
    <property type="match status" value="1"/>
</dbReference>
<keyword evidence="3" id="KW-0813">Transport</keyword>
<dbReference type="KEGG" id="tal:Thal_0408"/>
<evidence type="ECO:0000256" key="5">
    <source>
        <dbReference type="ARBA" id="ARBA00022617"/>
    </source>
</evidence>
<feature type="domain" description="Cytochrome c" evidence="14">
    <location>
        <begin position="362"/>
        <end position="440"/>
    </location>
</feature>
<evidence type="ECO:0000256" key="4">
    <source>
        <dbReference type="ARBA" id="ARBA00022475"/>
    </source>
</evidence>
<dbReference type="OrthoDB" id="9795893at2"/>
<dbReference type="EMBL" id="CP001931">
    <property type="protein sequence ID" value="ADC89043.1"/>
    <property type="molecule type" value="Genomic_DNA"/>
</dbReference>
<sequence length="449" mass="50178">MWYVPVVGSATIIGIIASIHVLASHTSVGASILLAYLATKAYRERQPQIYEYIKKYLLGLLVFSYVSGSITGPGIWFSATVVNPRGISALIHNFVWVWAAEWIWFVAEVTLVYILYYTLGKLDEKSWLRLAWTFAIGSWATMYIIVGILSFMLSPGHEKWFETGNILDAFYNKNYFPHLLERTSFMFAIAGTVGIAIAALMKKDLPEKVYKDIVKTVSYWGIGGTVFGLMFFAWYVSTLPERSITILNNVIPMYLKLPILIMILVVLAHFVFTAVKPTSAKFYLAYPIYAMIFFAAVYPEEKIRETLRKPFVAGEFVWVNQIIARDVPAKGIKSEVPLIDQKGLLATHPFVPESLKKITPQNQIEAGKAMAILACSGCHNVTGSTGLRPFGQKFAGMTDPEAVYNFLKSYLRENPPPYMPKLVGTDEEIRALAAYIAHLVSGGSTTAKK</sequence>
<feature type="transmembrane region" description="Helical" evidence="13">
    <location>
        <begin position="56"/>
        <end position="76"/>
    </location>
</feature>
<dbReference type="GO" id="GO:0009055">
    <property type="term" value="F:electron transfer activity"/>
    <property type="evidence" value="ECO:0007669"/>
    <property type="project" value="InterPro"/>
</dbReference>
<feature type="transmembrane region" description="Helical" evidence="13">
    <location>
        <begin position="183"/>
        <end position="201"/>
    </location>
</feature>
<dbReference type="GO" id="GO:0005886">
    <property type="term" value="C:plasma membrane"/>
    <property type="evidence" value="ECO:0007669"/>
    <property type="project" value="UniProtKB-SubCell"/>
</dbReference>
<feature type="transmembrane region" description="Helical" evidence="13">
    <location>
        <begin position="12"/>
        <end position="36"/>
    </location>
</feature>
<dbReference type="InterPro" id="IPR009056">
    <property type="entry name" value="Cyt_c-like_dom"/>
</dbReference>
<evidence type="ECO:0000256" key="1">
    <source>
        <dbReference type="ARBA" id="ARBA00004651"/>
    </source>
</evidence>
<evidence type="ECO:0000313" key="16">
    <source>
        <dbReference type="Proteomes" id="UP000002043"/>
    </source>
</evidence>
<feature type="transmembrane region" description="Helical" evidence="13">
    <location>
        <begin position="213"/>
        <end position="237"/>
    </location>
</feature>
<dbReference type="Pfam" id="PF13442">
    <property type="entry name" value="Cytochrome_CBB3"/>
    <property type="match status" value="1"/>
</dbReference>
<feature type="transmembrane region" description="Helical" evidence="13">
    <location>
        <begin position="257"/>
        <end position="275"/>
    </location>
</feature>
<accession>D3SPF6</accession>
<dbReference type="eggNOG" id="COG1271">
    <property type="taxonomic scope" value="Bacteria"/>
</dbReference>
<evidence type="ECO:0000256" key="6">
    <source>
        <dbReference type="ARBA" id="ARBA00022692"/>
    </source>
</evidence>
<feature type="transmembrane region" description="Helical" evidence="13">
    <location>
        <begin position="282"/>
        <end position="299"/>
    </location>
</feature>
<evidence type="ECO:0000313" key="15">
    <source>
        <dbReference type="EMBL" id="ADC89043.1"/>
    </source>
</evidence>
<comment type="similarity">
    <text evidence="2">Belongs to the cytochrome ubiquinol oxidase subunit 1 family.</text>
</comment>
<dbReference type="AlphaFoldDB" id="D3SPF6"/>
<keyword evidence="10 12" id="KW-0408">Iron</keyword>
<evidence type="ECO:0000256" key="7">
    <source>
        <dbReference type="ARBA" id="ARBA00022723"/>
    </source>
</evidence>
<evidence type="ECO:0000256" key="3">
    <source>
        <dbReference type="ARBA" id="ARBA00022448"/>
    </source>
</evidence>
<keyword evidence="4" id="KW-1003">Cell membrane</keyword>
<feature type="transmembrane region" description="Helical" evidence="13">
    <location>
        <begin position="130"/>
        <end position="153"/>
    </location>
</feature>
<evidence type="ECO:0000256" key="2">
    <source>
        <dbReference type="ARBA" id="ARBA00009819"/>
    </source>
</evidence>
<dbReference type="SUPFAM" id="SSF46626">
    <property type="entry name" value="Cytochrome c"/>
    <property type="match status" value="1"/>
</dbReference>
<dbReference type="GO" id="GO:0019646">
    <property type="term" value="P:aerobic electron transport chain"/>
    <property type="evidence" value="ECO:0007669"/>
    <property type="project" value="InterPro"/>
</dbReference>
<reference evidence="16" key="1">
    <citation type="journal article" date="2010" name="Stand. Genomic Sci.">
        <title>Complete genome sequence of Thermocrinis albus type strain (HI 11/12T).</title>
        <authorList>
            <person name="Wirth R."/>
            <person name="Sikorski J."/>
            <person name="Brambilla E."/>
            <person name="Misra M."/>
            <person name="Lapidus A."/>
            <person name="Copeland A."/>
            <person name="Nolan M."/>
            <person name="Lucas S."/>
            <person name="Chen F."/>
            <person name="Tice H."/>
            <person name="Cheng J.F."/>
            <person name="Han C."/>
            <person name="Detter J.C."/>
            <person name="Tapia R."/>
            <person name="Bruce D."/>
            <person name="Goodwin L."/>
            <person name="Pitluck S."/>
            <person name="Pati A."/>
            <person name="Anderson I."/>
            <person name="Ivanova N."/>
            <person name="Mavromatis K."/>
            <person name="Mikhailova N."/>
            <person name="Chen A."/>
            <person name="Palaniappan K."/>
            <person name="Bilek Y."/>
            <person name="Hader T."/>
            <person name="Land M."/>
            <person name="Hauser L."/>
            <person name="Chang Y.J."/>
            <person name="Jeffries C.D."/>
            <person name="Tindall B.J."/>
            <person name="Rohde M."/>
            <person name="Goker M."/>
            <person name="Bristow J."/>
            <person name="Eisen J.A."/>
            <person name="Markowitz V."/>
            <person name="Hugenholtz P."/>
            <person name="Kyrpides N.C."/>
            <person name="Klenk H.P."/>
        </authorList>
    </citation>
    <scope>NUCLEOTIDE SEQUENCE [LARGE SCALE GENOMIC DNA]</scope>
    <source>
        <strain evidence="16">DSM 14484 / JCM 11386 / HI 11/12</strain>
    </source>
</reference>
<evidence type="ECO:0000256" key="11">
    <source>
        <dbReference type="ARBA" id="ARBA00023136"/>
    </source>
</evidence>
<dbReference type="eggNOG" id="COG2010">
    <property type="taxonomic scope" value="Bacteria"/>
</dbReference>
<comment type="subcellular location">
    <subcellularLocation>
        <location evidence="1">Cell membrane</location>
        <topology evidence="1">Multi-pass membrane protein</topology>
    </subcellularLocation>
</comment>
<keyword evidence="6 13" id="KW-0812">Transmembrane</keyword>
<dbReference type="HOGENOM" id="CLU_033225_0_0_0"/>
<dbReference type="Pfam" id="PF01654">
    <property type="entry name" value="Cyt_bd_oxida_I"/>
    <property type="match status" value="1"/>
</dbReference>
<keyword evidence="5 12" id="KW-0349">Heme</keyword>
<dbReference type="RefSeq" id="WP_012991450.1">
    <property type="nucleotide sequence ID" value="NC_013894.1"/>
</dbReference>
<keyword evidence="7 12" id="KW-0479">Metal-binding</keyword>
<keyword evidence="16" id="KW-1185">Reference proteome</keyword>
<keyword evidence="8" id="KW-0249">Electron transport</keyword>
<evidence type="ECO:0000256" key="8">
    <source>
        <dbReference type="ARBA" id="ARBA00022982"/>
    </source>
</evidence>
<keyword evidence="11 13" id="KW-0472">Membrane</keyword>
<evidence type="ECO:0000256" key="12">
    <source>
        <dbReference type="PROSITE-ProRule" id="PRU00433"/>
    </source>
</evidence>
<dbReference type="Gene3D" id="1.10.760.10">
    <property type="entry name" value="Cytochrome c-like domain"/>
    <property type="match status" value="1"/>
</dbReference>
<dbReference type="Proteomes" id="UP000002043">
    <property type="component" value="Chromosome"/>
</dbReference>
<dbReference type="InterPro" id="IPR002585">
    <property type="entry name" value="Cyt-d_ubiquinol_oxidase_su_1"/>
</dbReference>
<proteinExistence type="inferred from homology"/>
<organism evidence="15 16">
    <name type="scientific">Thermocrinis albus (strain DSM 14484 / JCM 11386 / HI 11/12)</name>
    <dbReference type="NCBI Taxonomy" id="638303"/>
    <lineage>
        <taxon>Bacteria</taxon>
        <taxon>Pseudomonadati</taxon>
        <taxon>Aquificota</taxon>
        <taxon>Aquificia</taxon>
        <taxon>Aquificales</taxon>
        <taxon>Aquificaceae</taxon>
        <taxon>Thermocrinis</taxon>
    </lineage>
</organism>
<protein>
    <submittedName>
        <fullName evidence="15">Cytochrome c class I</fullName>
    </submittedName>
</protein>
<dbReference type="GO" id="GO:0046872">
    <property type="term" value="F:metal ion binding"/>
    <property type="evidence" value="ECO:0007669"/>
    <property type="project" value="UniProtKB-KW"/>
</dbReference>
<dbReference type="GO" id="GO:0070069">
    <property type="term" value="C:cytochrome complex"/>
    <property type="evidence" value="ECO:0007669"/>
    <property type="project" value="InterPro"/>
</dbReference>
<evidence type="ECO:0000256" key="13">
    <source>
        <dbReference type="SAM" id="Phobius"/>
    </source>
</evidence>
<evidence type="ECO:0000256" key="9">
    <source>
        <dbReference type="ARBA" id="ARBA00022989"/>
    </source>
</evidence>
<dbReference type="GO" id="GO:0020037">
    <property type="term" value="F:heme binding"/>
    <property type="evidence" value="ECO:0007669"/>
    <property type="project" value="InterPro"/>
</dbReference>
<dbReference type="InterPro" id="IPR036909">
    <property type="entry name" value="Cyt_c-like_dom_sf"/>
</dbReference>